<organism evidence="2 3">
    <name type="scientific">Qipengyuania qiaonensis</name>
    <dbReference type="NCBI Taxonomy" id="2867240"/>
    <lineage>
        <taxon>Bacteria</taxon>
        <taxon>Pseudomonadati</taxon>
        <taxon>Pseudomonadota</taxon>
        <taxon>Alphaproteobacteria</taxon>
        <taxon>Sphingomonadales</taxon>
        <taxon>Erythrobacteraceae</taxon>
        <taxon>Qipengyuania</taxon>
    </lineage>
</organism>
<dbReference type="EMBL" id="JAIGNO010000003">
    <property type="protein sequence ID" value="MBX7482109.1"/>
    <property type="molecule type" value="Genomic_DNA"/>
</dbReference>
<accession>A0ABS7J461</accession>
<name>A0ABS7J461_9SPHN</name>
<feature type="domain" description="Saccharopine dehydrogenase NADP binding" evidence="1">
    <location>
        <begin position="4"/>
        <end position="122"/>
    </location>
</feature>
<sequence>MKKIAVLGANGHTAQFVIDELISRGLEILPATRDGRLRRRDGSQTDCAAVDLTDASSIEGVLRNADAVINCAGPFLDTALQTARAAILSGIPYLDVTAEQAAAASLFTELDEQARKSGTTVVPAMGFFGGLADMLAAYAARGAGPVRSTDVAVALDSWHPTDGTRLTGKRNTHTRAVVKDGVLMPVEDTANRRWDFGPGFGDQEVALVPLSEIVLINRHISAHNVRSWMNLKPLSDLADTSTSPPVPTDSSGRSSQRFCVEIALEEAEGDYRRIRATGQDIYAVTAPLVVSACAMILEGRTTGLTGVRAPGEVFDPAAFFETVGPRLQIHTDA</sequence>
<keyword evidence="3" id="KW-1185">Reference proteome</keyword>
<gene>
    <name evidence="2" type="ORF">K3174_06170</name>
</gene>
<dbReference type="InterPro" id="IPR036291">
    <property type="entry name" value="NAD(P)-bd_dom_sf"/>
</dbReference>
<dbReference type="InterPro" id="IPR005097">
    <property type="entry name" value="Sacchrp_dh_NADP-bd"/>
</dbReference>
<dbReference type="PANTHER" id="PTHR43781">
    <property type="entry name" value="SACCHAROPINE DEHYDROGENASE"/>
    <property type="match status" value="1"/>
</dbReference>
<dbReference type="Proteomes" id="UP000755104">
    <property type="component" value="Unassembled WGS sequence"/>
</dbReference>
<proteinExistence type="predicted"/>
<dbReference type="SUPFAM" id="SSF51735">
    <property type="entry name" value="NAD(P)-binding Rossmann-fold domains"/>
    <property type="match status" value="1"/>
</dbReference>
<evidence type="ECO:0000259" key="1">
    <source>
        <dbReference type="Pfam" id="PF03435"/>
    </source>
</evidence>
<dbReference type="Gene3D" id="3.40.50.720">
    <property type="entry name" value="NAD(P)-binding Rossmann-like Domain"/>
    <property type="match status" value="1"/>
</dbReference>
<protein>
    <submittedName>
        <fullName evidence="2">Saccharopine dehydrogenase NADP-binding domain-containing protein</fullName>
    </submittedName>
</protein>
<dbReference type="RefSeq" id="WP_221556861.1">
    <property type="nucleotide sequence ID" value="NZ_JAIGNO010000003.1"/>
</dbReference>
<dbReference type="Pfam" id="PF03435">
    <property type="entry name" value="Sacchrp_dh_NADP"/>
    <property type="match status" value="1"/>
</dbReference>
<dbReference type="PANTHER" id="PTHR43781:SF1">
    <property type="entry name" value="SACCHAROPINE DEHYDROGENASE"/>
    <property type="match status" value="1"/>
</dbReference>
<evidence type="ECO:0000313" key="3">
    <source>
        <dbReference type="Proteomes" id="UP000755104"/>
    </source>
</evidence>
<evidence type="ECO:0000313" key="2">
    <source>
        <dbReference type="EMBL" id="MBX7482109.1"/>
    </source>
</evidence>
<comment type="caution">
    <text evidence="2">The sequence shown here is derived from an EMBL/GenBank/DDBJ whole genome shotgun (WGS) entry which is preliminary data.</text>
</comment>
<reference evidence="2 3" key="1">
    <citation type="submission" date="2021-08" db="EMBL/GenBank/DDBJ databases">
        <title>Comparative Genomics Analysis of the Genus Qipengyuania Reveals Extensive Genetic Diversity and Metabolic Versatility, Including the Description of Fifteen Novel Species.</title>
        <authorList>
            <person name="Liu Y."/>
        </authorList>
    </citation>
    <scope>NUCLEOTIDE SEQUENCE [LARGE SCALE GENOMIC DNA]</scope>
    <source>
        <strain evidence="2 3">6D47A</strain>
    </source>
</reference>